<feature type="transmembrane region" description="Helical" evidence="2">
    <location>
        <begin position="83"/>
        <end position="106"/>
    </location>
</feature>
<evidence type="ECO:0000256" key="1">
    <source>
        <dbReference type="SAM" id="MobiDB-lite"/>
    </source>
</evidence>
<evidence type="ECO:0000313" key="4">
    <source>
        <dbReference type="Proteomes" id="UP000076967"/>
    </source>
</evidence>
<protein>
    <submittedName>
        <fullName evidence="3">Uncharacterized protein</fullName>
    </submittedName>
</protein>
<comment type="caution">
    <text evidence="3">The sequence shown here is derived from an EMBL/GenBank/DDBJ whole genome shotgun (WGS) entry which is preliminary data.</text>
</comment>
<feature type="region of interest" description="Disordered" evidence="1">
    <location>
        <begin position="1"/>
        <end position="34"/>
    </location>
</feature>
<keyword evidence="2" id="KW-0812">Transmembrane</keyword>
<evidence type="ECO:0000313" key="3">
    <source>
        <dbReference type="EMBL" id="OAB36097.1"/>
    </source>
</evidence>
<sequence length="184" mass="19575">MQRTNTTTKQPNRSTSSQVNRTGNGQTRVANTEANRVVGNQARITGSPMNATTTGNMIVCRKCKSSQIVANKRGYSFANMFKTLGWMGLFPFLLIVIGFVGSFFLLMKATDIVVSSIGVSSGSSIGVSSGSGVFEIIITIIGILCGISVFLSLPVSILVGFSGRSEIVNGCMNCGFKWTPAKKK</sequence>
<organism evidence="3 4">
    <name type="scientific">Paenibacillus glacialis</name>
    <dbReference type="NCBI Taxonomy" id="494026"/>
    <lineage>
        <taxon>Bacteria</taxon>
        <taxon>Bacillati</taxon>
        <taxon>Bacillota</taxon>
        <taxon>Bacilli</taxon>
        <taxon>Bacillales</taxon>
        <taxon>Paenibacillaceae</taxon>
        <taxon>Paenibacillus</taxon>
    </lineage>
</organism>
<accession>A0A168FD01</accession>
<reference evidence="3 4" key="1">
    <citation type="submission" date="2016-03" db="EMBL/GenBank/DDBJ databases">
        <title>Draft genome sequence of Paenibacillus glacialis DSM 22343.</title>
        <authorList>
            <person name="Shin S.-K."/>
            <person name="Yi H."/>
        </authorList>
    </citation>
    <scope>NUCLEOTIDE SEQUENCE [LARGE SCALE GENOMIC DNA]</scope>
    <source>
        <strain evidence="3 4">DSM 22343</strain>
    </source>
</reference>
<feature type="transmembrane region" description="Helical" evidence="2">
    <location>
        <begin position="136"/>
        <end position="159"/>
    </location>
</feature>
<dbReference type="RefSeq" id="WP_068537155.1">
    <property type="nucleotide sequence ID" value="NZ_LVJH01000058.1"/>
</dbReference>
<keyword evidence="4" id="KW-1185">Reference proteome</keyword>
<evidence type="ECO:0000256" key="2">
    <source>
        <dbReference type="SAM" id="Phobius"/>
    </source>
</evidence>
<keyword evidence="2" id="KW-0472">Membrane</keyword>
<gene>
    <name evidence="3" type="ORF">PGLA_21625</name>
</gene>
<proteinExistence type="predicted"/>
<dbReference type="EMBL" id="LVJH01000058">
    <property type="protein sequence ID" value="OAB36097.1"/>
    <property type="molecule type" value="Genomic_DNA"/>
</dbReference>
<keyword evidence="2" id="KW-1133">Transmembrane helix</keyword>
<name>A0A168FD01_9BACL</name>
<dbReference type="AlphaFoldDB" id="A0A168FD01"/>
<dbReference type="Proteomes" id="UP000076967">
    <property type="component" value="Unassembled WGS sequence"/>
</dbReference>